<comment type="caution">
    <text evidence="7">The sequence shown here is derived from an EMBL/GenBank/DDBJ whole genome shotgun (WGS) entry which is preliminary data.</text>
</comment>
<dbReference type="SMART" id="SM00138">
    <property type="entry name" value="MeTrc"/>
    <property type="match status" value="1"/>
</dbReference>
<proteinExistence type="predicted"/>
<evidence type="ECO:0000313" key="7">
    <source>
        <dbReference type="EMBL" id="OGG93661.1"/>
    </source>
</evidence>
<evidence type="ECO:0000256" key="4">
    <source>
        <dbReference type="ARBA" id="ARBA00022679"/>
    </source>
</evidence>
<dbReference type="STRING" id="1817772.A2527_11095"/>
<dbReference type="SUPFAM" id="SSF47757">
    <property type="entry name" value="Chemotaxis receptor methyltransferase CheR, N-terminal domain"/>
    <property type="match status" value="1"/>
</dbReference>
<evidence type="ECO:0000256" key="2">
    <source>
        <dbReference type="ARBA" id="ARBA00012534"/>
    </source>
</evidence>
<name>A0A1F6G6C0_9PROT</name>
<dbReference type="InterPro" id="IPR050903">
    <property type="entry name" value="Bact_Chemotaxis_MeTrfase"/>
</dbReference>
<dbReference type="EC" id="2.1.1.80" evidence="2"/>
<dbReference type="CDD" id="cd02440">
    <property type="entry name" value="AdoMet_MTases"/>
    <property type="match status" value="1"/>
</dbReference>
<keyword evidence="4" id="KW-0808">Transferase</keyword>
<dbReference type="InterPro" id="IPR000780">
    <property type="entry name" value="CheR_MeTrfase"/>
</dbReference>
<keyword evidence="5" id="KW-0949">S-adenosyl-L-methionine</keyword>
<sequence>MNAIKPLSQKEFLKIRDLLVSVCGIELKPDQDYLVETRLTELAIEIGAADFSEFHRAIIAEPELLPRVVDLMTTNETLWFRDDSCWNTLREVLLPKFFKQLEAGQPKIRVWSAASSTGQEGYSLAMLIQEECEKLAVPSLAERFEILGTDISTAAIFLGRAARYDSFTISRGLSQERRDRFFESQGGTFQLKQSIRDRVEFKHFNLMDNFSPLGIFDLVFCRNVAIYFAKDFKEQLFEKIAKQLCPGGIMLLGATESLFSLNAPFANRSHGNGLYYEVIKKG</sequence>
<dbReference type="InterPro" id="IPR022642">
    <property type="entry name" value="CheR_C"/>
</dbReference>
<dbReference type="Gene3D" id="3.40.50.150">
    <property type="entry name" value="Vaccinia Virus protein VP39"/>
    <property type="match status" value="1"/>
</dbReference>
<dbReference type="InterPro" id="IPR029063">
    <property type="entry name" value="SAM-dependent_MTases_sf"/>
</dbReference>
<organism evidence="7 8">
    <name type="scientific">Candidatus Lambdaproteobacteria bacterium RIFOXYD2_FULL_50_16</name>
    <dbReference type="NCBI Taxonomy" id="1817772"/>
    <lineage>
        <taxon>Bacteria</taxon>
        <taxon>Pseudomonadati</taxon>
        <taxon>Pseudomonadota</taxon>
        <taxon>Candidatus Lambdaproteobacteria</taxon>
    </lineage>
</organism>
<keyword evidence="3" id="KW-0489">Methyltransferase</keyword>
<comment type="catalytic activity">
    <reaction evidence="1">
        <text>L-glutamyl-[protein] + S-adenosyl-L-methionine = [protein]-L-glutamate 5-O-methyl ester + S-adenosyl-L-homocysteine</text>
        <dbReference type="Rhea" id="RHEA:24452"/>
        <dbReference type="Rhea" id="RHEA-COMP:10208"/>
        <dbReference type="Rhea" id="RHEA-COMP:10311"/>
        <dbReference type="ChEBI" id="CHEBI:29973"/>
        <dbReference type="ChEBI" id="CHEBI:57856"/>
        <dbReference type="ChEBI" id="CHEBI:59789"/>
        <dbReference type="ChEBI" id="CHEBI:82795"/>
        <dbReference type="EC" id="2.1.1.80"/>
    </reaction>
</comment>
<evidence type="ECO:0000256" key="3">
    <source>
        <dbReference type="ARBA" id="ARBA00022603"/>
    </source>
</evidence>
<dbReference type="Pfam" id="PF01739">
    <property type="entry name" value="CheR"/>
    <property type="match status" value="1"/>
</dbReference>
<reference evidence="7 8" key="1">
    <citation type="journal article" date="2016" name="Nat. Commun.">
        <title>Thousands of microbial genomes shed light on interconnected biogeochemical processes in an aquifer system.</title>
        <authorList>
            <person name="Anantharaman K."/>
            <person name="Brown C.T."/>
            <person name="Hug L.A."/>
            <person name="Sharon I."/>
            <person name="Castelle C.J."/>
            <person name="Probst A.J."/>
            <person name="Thomas B.C."/>
            <person name="Singh A."/>
            <person name="Wilkins M.J."/>
            <person name="Karaoz U."/>
            <person name="Brodie E.L."/>
            <person name="Williams K.H."/>
            <person name="Hubbard S.S."/>
            <person name="Banfield J.F."/>
        </authorList>
    </citation>
    <scope>NUCLEOTIDE SEQUENCE [LARGE SCALE GENOMIC DNA]</scope>
</reference>
<evidence type="ECO:0000259" key="6">
    <source>
        <dbReference type="PROSITE" id="PS50123"/>
    </source>
</evidence>
<dbReference type="PRINTS" id="PR00996">
    <property type="entry name" value="CHERMTFRASE"/>
</dbReference>
<dbReference type="EMBL" id="MFNE01000046">
    <property type="protein sequence ID" value="OGG93661.1"/>
    <property type="molecule type" value="Genomic_DNA"/>
</dbReference>
<dbReference type="PROSITE" id="PS50123">
    <property type="entry name" value="CHER"/>
    <property type="match status" value="1"/>
</dbReference>
<accession>A0A1F6G6C0</accession>
<dbReference type="GO" id="GO:0008983">
    <property type="term" value="F:protein-glutamate O-methyltransferase activity"/>
    <property type="evidence" value="ECO:0007669"/>
    <property type="project" value="UniProtKB-EC"/>
</dbReference>
<dbReference type="Proteomes" id="UP000178449">
    <property type="component" value="Unassembled WGS sequence"/>
</dbReference>
<protein>
    <recommendedName>
        <fullName evidence="2">protein-glutamate O-methyltransferase</fullName>
        <ecNumber evidence="2">2.1.1.80</ecNumber>
    </recommendedName>
</protein>
<evidence type="ECO:0000256" key="1">
    <source>
        <dbReference type="ARBA" id="ARBA00001541"/>
    </source>
</evidence>
<gene>
    <name evidence="7" type="ORF">A2527_11095</name>
</gene>
<dbReference type="Gene3D" id="1.10.155.10">
    <property type="entry name" value="Chemotaxis receptor methyltransferase CheR, N-terminal domain"/>
    <property type="match status" value="1"/>
</dbReference>
<dbReference type="PANTHER" id="PTHR24422:SF21">
    <property type="entry name" value="CHEMOTAXIS PROTEIN METHYLTRANSFERASE 1"/>
    <property type="match status" value="1"/>
</dbReference>
<dbReference type="PANTHER" id="PTHR24422">
    <property type="entry name" value="CHEMOTAXIS PROTEIN METHYLTRANSFERASE"/>
    <property type="match status" value="1"/>
</dbReference>
<dbReference type="InterPro" id="IPR036804">
    <property type="entry name" value="CheR_N_sf"/>
</dbReference>
<dbReference type="SUPFAM" id="SSF53335">
    <property type="entry name" value="S-adenosyl-L-methionine-dependent methyltransferases"/>
    <property type="match status" value="1"/>
</dbReference>
<evidence type="ECO:0000313" key="8">
    <source>
        <dbReference type="Proteomes" id="UP000178449"/>
    </source>
</evidence>
<feature type="domain" description="CheR-type methyltransferase" evidence="6">
    <location>
        <begin position="1"/>
        <end position="281"/>
    </location>
</feature>
<dbReference type="GO" id="GO:0032259">
    <property type="term" value="P:methylation"/>
    <property type="evidence" value="ECO:0007669"/>
    <property type="project" value="UniProtKB-KW"/>
</dbReference>
<evidence type="ECO:0000256" key="5">
    <source>
        <dbReference type="ARBA" id="ARBA00022691"/>
    </source>
</evidence>
<dbReference type="AlphaFoldDB" id="A0A1F6G6C0"/>